<accession>A0A934W6F2</accession>
<dbReference type="InterPro" id="IPR027444">
    <property type="entry name" value="H-NS_C_dom"/>
</dbReference>
<dbReference type="Pfam" id="PF00816">
    <property type="entry name" value="Histone_HNS"/>
    <property type="match status" value="1"/>
</dbReference>
<reference evidence="7" key="1">
    <citation type="submission" date="2021-01" db="EMBL/GenBank/DDBJ databases">
        <title>Genome sequence of strain Noviherbaspirillum sp. DKR-6.</title>
        <authorList>
            <person name="Chaudhary D.K."/>
        </authorList>
    </citation>
    <scope>NUCLEOTIDE SEQUENCE</scope>
    <source>
        <strain evidence="7">DKR-6</strain>
    </source>
</reference>
<keyword evidence="3" id="KW-0963">Cytoplasm</keyword>
<evidence type="ECO:0000256" key="2">
    <source>
        <dbReference type="ARBA" id="ARBA00010610"/>
    </source>
</evidence>
<protein>
    <submittedName>
        <fullName evidence="7">H-NS histone family protein</fullName>
    </submittedName>
</protein>
<evidence type="ECO:0000313" key="7">
    <source>
        <dbReference type="EMBL" id="MBK4736152.1"/>
    </source>
</evidence>
<dbReference type="GO" id="GO:0003677">
    <property type="term" value="F:DNA binding"/>
    <property type="evidence" value="ECO:0007669"/>
    <property type="project" value="UniProtKB-KW"/>
</dbReference>
<dbReference type="PANTHER" id="PTHR38097:SF2">
    <property type="entry name" value="DNA-BINDING PROTEIN STPA"/>
    <property type="match status" value="1"/>
</dbReference>
<dbReference type="GO" id="GO:0009295">
    <property type="term" value="C:nucleoid"/>
    <property type="evidence" value="ECO:0007669"/>
    <property type="project" value="UniProtKB-SubCell"/>
</dbReference>
<comment type="caution">
    <text evidence="7">The sequence shown here is derived from an EMBL/GenBank/DDBJ whole genome shotgun (WGS) entry which is preliminary data.</text>
</comment>
<dbReference type="RefSeq" id="WP_200593309.1">
    <property type="nucleotide sequence ID" value="NZ_JAEPBG010000006.1"/>
</dbReference>
<dbReference type="SUPFAM" id="SSF81273">
    <property type="entry name" value="H-NS histone-like proteins"/>
    <property type="match status" value="1"/>
</dbReference>
<evidence type="ECO:0000256" key="4">
    <source>
        <dbReference type="ARBA" id="ARBA00023125"/>
    </source>
</evidence>
<dbReference type="SMART" id="SM00528">
    <property type="entry name" value="HNS"/>
    <property type="match status" value="1"/>
</dbReference>
<name>A0A934W6F2_9BURK</name>
<keyword evidence="4" id="KW-0238">DNA-binding</keyword>
<dbReference type="EMBL" id="JAEPBG010000006">
    <property type="protein sequence ID" value="MBK4736152.1"/>
    <property type="molecule type" value="Genomic_DNA"/>
</dbReference>
<feature type="domain" description="DNA-binding protein H-NS-like C-terminal" evidence="6">
    <location>
        <begin position="54"/>
        <end position="92"/>
    </location>
</feature>
<dbReference type="PANTHER" id="PTHR38097">
    <property type="match status" value="1"/>
</dbReference>
<dbReference type="Proteomes" id="UP000622890">
    <property type="component" value="Unassembled WGS sequence"/>
</dbReference>
<evidence type="ECO:0000256" key="3">
    <source>
        <dbReference type="ARBA" id="ARBA00022490"/>
    </source>
</evidence>
<organism evidence="7 8">
    <name type="scientific">Noviherbaspirillum pedocola</name>
    <dbReference type="NCBI Taxonomy" id="2801341"/>
    <lineage>
        <taxon>Bacteria</taxon>
        <taxon>Pseudomonadati</taxon>
        <taxon>Pseudomonadota</taxon>
        <taxon>Betaproteobacteria</taxon>
        <taxon>Burkholderiales</taxon>
        <taxon>Oxalobacteraceae</taxon>
        <taxon>Noviherbaspirillum</taxon>
    </lineage>
</organism>
<dbReference type="InterPro" id="IPR037150">
    <property type="entry name" value="H-NS_C_dom_sf"/>
</dbReference>
<comment type="similarity">
    <text evidence="2">Belongs to the histone-like protein H-NS family.</text>
</comment>
<dbReference type="Gene3D" id="4.10.430.10">
    <property type="entry name" value="Histone-like protein H-NS, C-terminal domain"/>
    <property type="match status" value="1"/>
</dbReference>
<feature type="region of interest" description="Disordered" evidence="5">
    <location>
        <begin position="51"/>
        <end position="92"/>
    </location>
</feature>
<evidence type="ECO:0000259" key="6">
    <source>
        <dbReference type="SMART" id="SM00528"/>
    </source>
</evidence>
<dbReference type="AlphaFoldDB" id="A0A934W6F2"/>
<sequence>MASYKEIQEKIAELQRQAEEQRRAEIDGAIGQIKSLMSDYGISIDDLEDKKKKGAKKSSGDVKFRDDQGNTWSGRGRKPAWIQGKDADQFRV</sequence>
<proteinExistence type="inferred from homology"/>
<gene>
    <name evidence="7" type="ORF">JJB74_16135</name>
</gene>
<evidence type="ECO:0000256" key="1">
    <source>
        <dbReference type="ARBA" id="ARBA00004453"/>
    </source>
</evidence>
<comment type="subcellular location">
    <subcellularLocation>
        <location evidence="1">Cytoplasm</location>
        <location evidence="1">Nucleoid</location>
    </subcellularLocation>
</comment>
<evidence type="ECO:0000256" key="5">
    <source>
        <dbReference type="SAM" id="MobiDB-lite"/>
    </source>
</evidence>
<keyword evidence="8" id="KW-1185">Reference proteome</keyword>
<evidence type="ECO:0000313" key="8">
    <source>
        <dbReference type="Proteomes" id="UP000622890"/>
    </source>
</evidence>
<feature type="compositionally biased region" description="Basic and acidic residues" evidence="5">
    <location>
        <begin position="58"/>
        <end position="68"/>
    </location>
</feature>